<dbReference type="InterPro" id="IPR010997">
    <property type="entry name" value="HRDC-like_sf"/>
</dbReference>
<dbReference type="Pfam" id="PF00570">
    <property type="entry name" value="HRDC"/>
    <property type="match status" value="1"/>
</dbReference>
<comment type="caution">
    <text evidence="15">The sequence shown here is derived from an EMBL/GenBank/DDBJ whole genome shotgun (WGS) entry which is preliminary data.</text>
</comment>
<keyword evidence="4 10" id="KW-0347">Helicase</keyword>
<dbReference type="SUPFAM" id="SSF52540">
    <property type="entry name" value="P-loop containing nucleoside triphosphate hydrolases"/>
    <property type="match status" value="1"/>
</dbReference>
<dbReference type="InterPro" id="IPR027417">
    <property type="entry name" value="P-loop_NTPase"/>
</dbReference>
<evidence type="ECO:0000256" key="9">
    <source>
        <dbReference type="ARBA" id="ARBA00048988"/>
    </source>
</evidence>
<dbReference type="EMBL" id="DVLP01000025">
    <property type="protein sequence ID" value="HIT74107.1"/>
    <property type="molecule type" value="Genomic_DNA"/>
</dbReference>
<dbReference type="PROSITE" id="PS51198">
    <property type="entry name" value="UVRD_HELICASE_ATP_BIND"/>
    <property type="match status" value="1"/>
</dbReference>
<gene>
    <name evidence="15" type="ORF">IAA98_00805</name>
</gene>
<protein>
    <recommendedName>
        <fullName evidence="8">DNA 3'-5' helicase</fullName>
        <ecNumber evidence="8">5.6.2.4</ecNumber>
    </recommendedName>
</protein>
<dbReference type="InterPro" id="IPR000212">
    <property type="entry name" value="DNA_helicase_UvrD/REP"/>
</dbReference>
<evidence type="ECO:0000256" key="2">
    <source>
        <dbReference type="ARBA" id="ARBA00022741"/>
    </source>
</evidence>
<keyword evidence="2 10" id="KW-0547">Nucleotide-binding</keyword>
<keyword evidence="3 10" id="KW-0378">Hydrolase</keyword>
<evidence type="ECO:0000256" key="4">
    <source>
        <dbReference type="ARBA" id="ARBA00022806"/>
    </source>
</evidence>
<feature type="binding site" evidence="10">
    <location>
        <begin position="86"/>
        <end position="93"/>
    </location>
    <ligand>
        <name>ATP</name>
        <dbReference type="ChEBI" id="CHEBI:30616"/>
    </ligand>
</feature>
<dbReference type="Proteomes" id="UP000886842">
    <property type="component" value="Unassembled WGS sequence"/>
</dbReference>
<dbReference type="GO" id="GO:0016787">
    <property type="term" value="F:hydrolase activity"/>
    <property type="evidence" value="ECO:0007669"/>
    <property type="project" value="UniProtKB-UniRule"/>
</dbReference>
<feature type="domain" description="HRDC" evidence="12">
    <location>
        <begin position="674"/>
        <end position="754"/>
    </location>
</feature>
<reference evidence="15" key="2">
    <citation type="journal article" date="2021" name="PeerJ">
        <title>Extensive microbial diversity within the chicken gut microbiome revealed by metagenomics and culture.</title>
        <authorList>
            <person name="Gilroy R."/>
            <person name="Ravi A."/>
            <person name="Getino M."/>
            <person name="Pursley I."/>
            <person name="Horton D.L."/>
            <person name="Alikhan N.F."/>
            <person name="Baker D."/>
            <person name="Gharbi K."/>
            <person name="Hall N."/>
            <person name="Watson M."/>
            <person name="Adriaenssens E.M."/>
            <person name="Foster-Nyarko E."/>
            <person name="Jarju S."/>
            <person name="Secka A."/>
            <person name="Antonio M."/>
            <person name="Oren A."/>
            <person name="Chaudhuri R.R."/>
            <person name="La Ragione R."/>
            <person name="Hildebrand F."/>
            <person name="Pallen M.J."/>
        </authorList>
    </citation>
    <scope>NUCLEOTIDE SEQUENCE</scope>
    <source>
        <strain evidence="15">ChiGjej1B1-24693</strain>
    </source>
</reference>
<dbReference type="Gene3D" id="1.10.486.10">
    <property type="entry name" value="PCRA, domain 4"/>
    <property type="match status" value="2"/>
</dbReference>
<evidence type="ECO:0000259" key="12">
    <source>
        <dbReference type="PROSITE" id="PS50967"/>
    </source>
</evidence>
<dbReference type="PANTHER" id="PTHR11070:SF69">
    <property type="entry name" value="ATP-DEPENDENT DNA HELICASE UVRD2"/>
    <property type="match status" value="1"/>
</dbReference>
<dbReference type="Gene3D" id="1.10.150.80">
    <property type="entry name" value="HRDC domain"/>
    <property type="match status" value="1"/>
</dbReference>
<proteinExistence type="inferred from homology"/>
<dbReference type="InterPro" id="IPR013986">
    <property type="entry name" value="DExx_box_DNA_helicase_dom_sf"/>
</dbReference>
<dbReference type="GO" id="GO:0033202">
    <property type="term" value="C:DNA helicase complex"/>
    <property type="evidence" value="ECO:0007669"/>
    <property type="project" value="TreeGrafter"/>
</dbReference>
<dbReference type="InterPro" id="IPR014017">
    <property type="entry name" value="DNA_helicase_UvrD-like_C"/>
</dbReference>
<comment type="catalytic activity">
    <reaction evidence="9">
        <text>ATP + H2O = ADP + phosphate + H(+)</text>
        <dbReference type="Rhea" id="RHEA:13065"/>
        <dbReference type="ChEBI" id="CHEBI:15377"/>
        <dbReference type="ChEBI" id="CHEBI:15378"/>
        <dbReference type="ChEBI" id="CHEBI:30616"/>
        <dbReference type="ChEBI" id="CHEBI:43474"/>
        <dbReference type="ChEBI" id="CHEBI:456216"/>
        <dbReference type="EC" id="5.6.2.4"/>
    </reaction>
</comment>
<dbReference type="GO" id="GO:0000725">
    <property type="term" value="P:recombinational repair"/>
    <property type="evidence" value="ECO:0007669"/>
    <property type="project" value="TreeGrafter"/>
</dbReference>
<evidence type="ECO:0000256" key="5">
    <source>
        <dbReference type="ARBA" id="ARBA00022840"/>
    </source>
</evidence>
<keyword evidence="5 10" id="KW-0067">ATP-binding</keyword>
<dbReference type="PROSITE" id="PS51217">
    <property type="entry name" value="UVRD_HELICASE_CTER"/>
    <property type="match status" value="1"/>
</dbReference>
<evidence type="ECO:0000313" key="15">
    <source>
        <dbReference type="EMBL" id="HIT74107.1"/>
    </source>
</evidence>
<evidence type="ECO:0000313" key="16">
    <source>
        <dbReference type="Proteomes" id="UP000886842"/>
    </source>
</evidence>
<feature type="domain" description="UvrD-like helicase C-terminal" evidence="14">
    <location>
        <begin position="347"/>
        <end position="596"/>
    </location>
</feature>
<dbReference type="Pfam" id="PF00580">
    <property type="entry name" value="UvrD-helicase"/>
    <property type="match status" value="1"/>
</dbReference>
<dbReference type="PROSITE" id="PS50967">
    <property type="entry name" value="HRDC"/>
    <property type="match status" value="1"/>
</dbReference>
<sequence length="760" mass="82845">MDPGHDVVAVRVAGRAGAGGGLQIGHGGPHLRAEHRHRCRSTVVAGLSVPLSRVTLVAGADDILSGLDPEQRAVATTLHGPLVVLAGAGTGKTRAITHRIAYGVATGTYDPRQVLAVTFTTRAAGELRHRLAELGAPRVQARTFHSAALAQARYFWPRIHRGDLPPLVSNRMALVADAARQLRLGSDQALLRDLSGEISWAKVSNLTPERYAAQAAALGRGAGDLEPAAVAKVFEGYEELKRERERIDFEDILLCAASLLADHREIAEQFARTYRWFVVDEYQDVSPLQQALLSLWCGGREDLCVVGDPAQTIHSFAGARADYLTGFTARHPKATTVELVRNYRSTPEVVGLANQVMRRARVDGGRAEAVTLQAQRARGADITHSDNPDEASEARTVAQWLQDRHDEGVAWREMAVLFRVNSQSPSYEAALAERQVPYLIRGAERFYDRPEVRQALLVVRAEARTDPEADPAERVRVLLAGLGWTAEPPTGAGAVRERWESLAALVQVVDDVAGGGTATTLAQVAEELGRRAEAQHVPTADAVTLSTLHSAKGLEWEAVALVGAQEGTLPFVLATTPDQVDEERRLFYVGLTRARSHLQVSWSRSRNGGDGRRRSRFLDGIGPDSSQRPAGTPALGRTTTRARRTVQVRHCRSCGQVLHTGAEHKLGRHQDCPATYDEELLAQLKTWRSDEAGRAKLPAFCVLTDATLTALAEARPVDTRQLLRIQGLGKVKVDRYGEQVLRIITDHQVSSQSDRKTSQK</sequence>
<reference evidence="15" key="1">
    <citation type="submission" date="2020-10" db="EMBL/GenBank/DDBJ databases">
        <authorList>
            <person name="Gilroy R."/>
        </authorList>
    </citation>
    <scope>NUCLEOTIDE SEQUENCE</scope>
    <source>
        <strain evidence="15">ChiGjej1B1-24693</strain>
    </source>
</reference>
<evidence type="ECO:0000256" key="10">
    <source>
        <dbReference type="PROSITE-ProRule" id="PRU00560"/>
    </source>
</evidence>
<evidence type="ECO:0000256" key="11">
    <source>
        <dbReference type="SAM" id="MobiDB-lite"/>
    </source>
</evidence>
<dbReference type="InterPro" id="IPR002121">
    <property type="entry name" value="HRDC_dom"/>
</dbReference>
<evidence type="ECO:0000259" key="13">
    <source>
        <dbReference type="PROSITE" id="PS51198"/>
    </source>
</evidence>
<evidence type="ECO:0000256" key="6">
    <source>
        <dbReference type="ARBA" id="ARBA00023235"/>
    </source>
</evidence>
<feature type="domain" description="UvrD-like helicase ATP-binding" evidence="13">
    <location>
        <begin position="65"/>
        <end position="346"/>
    </location>
</feature>
<dbReference type="CDD" id="cd17932">
    <property type="entry name" value="DEXQc_UvrD"/>
    <property type="match status" value="1"/>
</dbReference>
<dbReference type="Pfam" id="PF13361">
    <property type="entry name" value="UvrD_C"/>
    <property type="match status" value="2"/>
</dbReference>
<accession>A0A9D1GVR3</accession>
<comment type="catalytic activity">
    <reaction evidence="7">
        <text>Couples ATP hydrolysis with the unwinding of duplex DNA by translocating in the 3'-5' direction.</text>
        <dbReference type="EC" id="5.6.2.4"/>
    </reaction>
</comment>
<organism evidence="15 16">
    <name type="scientific">Candidatus Avipropionibacterium avicola</name>
    <dbReference type="NCBI Taxonomy" id="2840701"/>
    <lineage>
        <taxon>Bacteria</taxon>
        <taxon>Bacillati</taxon>
        <taxon>Actinomycetota</taxon>
        <taxon>Actinomycetes</taxon>
        <taxon>Propionibacteriales</taxon>
        <taxon>Propionibacteriaceae</taxon>
        <taxon>Propionibacteriaceae incertae sedis</taxon>
        <taxon>Candidatus Avipropionibacterium</taxon>
    </lineage>
</organism>
<evidence type="ECO:0000256" key="1">
    <source>
        <dbReference type="ARBA" id="ARBA00009922"/>
    </source>
</evidence>
<evidence type="ECO:0000256" key="8">
    <source>
        <dbReference type="ARBA" id="ARBA00034808"/>
    </source>
</evidence>
<dbReference type="PANTHER" id="PTHR11070">
    <property type="entry name" value="UVRD / RECB / PCRA DNA HELICASE FAMILY MEMBER"/>
    <property type="match status" value="1"/>
</dbReference>
<dbReference type="AlphaFoldDB" id="A0A9D1GVR3"/>
<dbReference type="InterPro" id="IPR044876">
    <property type="entry name" value="HRDC_dom_sf"/>
</dbReference>
<name>A0A9D1GVR3_9ACTN</name>
<dbReference type="CDD" id="cd18807">
    <property type="entry name" value="SF1_C_UvrD"/>
    <property type="match status" value="1"/>
</dbReference>
<dbReference type="EC" id="5.6.2.4" evidence="8"/>
<evidence type="ECO:0000256" key="7">
    <source>
        <dbReference type="ARBA" id="ARBA00034617"/>
    </source>
</evidence>
<comment type="similarity">
    <text evidence="1">Belongs to the helicase family. UvrD subfamily.</text>
</comment>
<evidence type="ECO:0000256" key="3">
    <source>
        <dbReference type="ARBA" id="ARBA00022801"/>
    </source>
</evidence>
<keyword evidence="6" id="KW-0413">Isomerase</keyword>
<dbReference type="GO" id="GO:0005524">
    <property type="term" value="F:ATP binding"/>
    <property type="evidence" value="ECO:0007669"/>
    <property type="project" value="UniProtKB-UniRule"/>
</dbReference>
<feature type="region of interest" description="Disordered" evidence="11">
    <location>
        <begin position="603"/>
        <end position="642"/>
    </location>
</feature>
<dbReference type="SUPFAM" id="SSF47819">
    <property type="entry name" value="HRDC-like"/>
    <property type="match status" value="1"/>
</dbReference>
<dbReference type="GO" id="GO:0005829">
    <property type="term" value="C:cytosol"/>
    <property type="evidence" value="ECO:0007669"/>
    <property type="project" value="TreeGrafter"/>
</dbReference>
<dbReference type="GO" id="GO:0003677">
    <property type="term" value="F:DNA binding"/>
    <property type="evidence" value="ECO:0007669"/>
    <property type="project" value="InterPro"/>
</dbReference>
<dbReference type="Gene3D" id="3.40.50.300">
    <property type="entry name" value="P-loop containing nucleotide triphosphate hydrolases"/>
    <property type="match status" value="3"/>
</dbReference>
<evidence type="ECO:0000259" key="14">
    <source>
        <dbReference type="PROSITE" id="PS51217"/>
    </source>
</evidence>
<dbReference type="GO" id="GO:0043138">
    <property type="term" value="F:3'-5' DNA helicase activity"/>
    <property type="evidence" value="ECO:0007669"/>
    <property type="project" value="UniProtKB-EC"/>
</dbReference>
<dbReference type="InterPro" id="IPR014016">
    <property type="entry name" value="UvrD-like_ATP-bd"/>
</dbReference>
<dbReference type="Gene3D" id="1.10.10.160">
    <property type="match status" value="1"/>
</dbReference>
<dbReference type="SMART" id="SM00341">
    <property type="entry name" value="HRDC"/>
    <property type="match status" value="1"/>
</dbReference>